<dbReference type="AlphaFoldDB" id="A0A015UXP4"/>
<evidence type="ECO:0000313" key="2">
    <source>
        <dbReference type="EMBL" id="EXY87791.1"/>
    </source>
</evidence>
<keyword evidence="1" id="KW-0812">Transmembrane</keyword>
<protein>
    <submittedName>
        <fullName evidence="2">Putative membrane protein</fullName>
    </submittedName>
</protein>
<accession>A0A015UXP4</accession>
<dbReference type="PATRIC" id="fig|1339316.3.peg.5256"/>
<feature type="transmembrane region" description="Helical" evidence="1">
    <location>
        <begin position="44"/>
        <end position="60"/>
    </location>
</feature>
<feature type="transmembrane region" description="Helical" evidence="1">
    <location>
        <begin position="265"/>
        <end position="284"/>
    </location>
</feature>
<feature type="transmembrane region" description="Helical" evidence="1">
    <location>
        <begin position="207"/>
        <end position="228"/>
    </location>
</feature>
<dbReference type="InterPro" id="IPR049458">
    <property type="entry name" value="EpsG-like"/>
</dbReference>
<name>A0A015UXP4_BACFG</name>
<keyword evidence="1" id="KW-0472">Membrane</keyword>
<feature type="transmembrane region" description="Helical" evidence="1">
    <location>
        <begin position="99"/>
        <end position="117"/>
    </location>
</feature>
<gene>
    <name evidence="2" type="ORF">M125_5585</name>
</gene>
<feature type="transmembrane region" description="Helical" evidence="1">
    <location>
        <begin position="6"/>
        <end position="24"/>
    </location>
</feature>
<sequence>MKYHYEAVPVLFNILLFFLMLYPFPNVYRYGCEFRKRYTDILDYAVYGVLLILFCTFGYADNDFYHYEGLFKRICSTGLNVHLEPVYYWLIRNVTSNYLVWRFIVWSGTVILSLWTIKRLKLDVRIGLLIFVLFYINIISVMRGNLGIAILFFGFSFIIRPSHNRLLSFLFGCLLIFCSFFFHKSMLFSIAALSVTPFYLNRKTVKISLVIFPFLTVVTTLLLDYIIMNGLIGFDIADMNIGSSMTGYASGTMRQSNIFGKLNQMITYMPVYASLALMTKKIVFEEIDVPRYIKALFIYWYAITYIASLFFFQETSVWLFIRFIMMSYFPLCIVVGYYYSNFKMTREKRILMLLAILPICYKLFYAFYKRLVWEGYVFF</sequence>
<evidence type="ECO:0000313" key="3">
    <source>
        <dbReference type="Proteomes" id="UP000020773"/>
    </source>
</evidence>
<dbReference type="Proteomes" id="UP000020773">
    <property type="component" value="Unassembled WGS sequence"/>
</dbReference>
<organism evidence="2 3">
    <name type="scientific">Bacteroides fragilis str. 3998T(B)3</name>
    <dbReference type="NCBI Taxonomy" id="1339316"/>
    <lineage>
        <taxon>Bacteria</taxon>
        <taxon>Pseudomonadati</taxon>
        <taxon>Bacteroidota</taxon>
        <taxon>Bacteroidia</taxon>
        <taxon>Bacteroidales</taxon>
        <taxon>Bacteroidaceae</taxon>
        <taxon>Bacteroides</taxon>
    </lineage>
</organism>
<feature type="transmembrane region" description="Helical" evidence="1">
    <location>
        <begin position="169"/>
        <end position="195"/>
    </location>
</feature>
<feature type="transmembrane region" description="Helical" evidence="1">
    <location>
        <begin position="296"/>
        <end position="313"/>
    </location>
</feature>
<feature type="transmembrane region" description="Helical" evidence="1">
    <location>
        <begin position="129"/>
        <end position="157"/>
    </location>
</feature>
<evidence type="ECO:0000256" key="1">
    <source>
        <dbReference type="SAM" id="Phobius"/>
    </source>
</evidence>
<feature type="transmembrane region" description="Helical" evidence="1">
    <location>
        <begin position="350"/>
        <end position="368"/>
    </location>
</feature>
<proteinExistence type="predicted"/>
<comment type="caution">
    <text evidence="2">The sequence shown here is derived from an EMBL/GenBank/DDBJ whole genome shotgun (WGS) entry which is preliminary data.</text>
</comment>
<dbReference type="RefSeq" id="WP_005634536.1">
    <property type="nucleotide sequence ID" value="NZ_JGDB01000378.1"/>
</dbReference>
<keyword evidence="1" id="KW-1133">Transmembrane helix</keyword>
<reference evidence="2 3" key="1">
    <citation type="submission" date="2014-02" db="EMBL/GenBank/DDBJ databases">
        <authorList>
            <person name="Sears C."/>
            <person name="Carroll K."/>
            <person name="Sack B.R."/>
            <person name="Qadri F."/>
            <person name="Myers L.L."/>
            <person name="Chung G.-T."/>
            <person name="Escheverria P."/>
            <person name="Fraser C.M."/>
            <person name="Sadzewicz L."/>
            <person name="Shefchek K.A."/>
            <person name="Tallon L."/>
            <person name="Das S.P."/>
            <person name="Daugherty S."/>
            <person name="Mongodin E.F."/>
        </authorList>
    </citation>
    <scope>NUCLEOTIDE SEQUENCE [LARGE SCALE GENOMIC DNA]</scope>
    <source>
        <strain evidence="3">3998T(B)3</strain>
    </source>
</reference>
<dbReference type="EMBL" id="JGDB01000378">
    <property type="protein sequence ID" value="EXY87791.1"/>
    <property type="molecule type" value="Genomic_DNA"/>
</dbReference>
<dbReference type="Pfam" id="PF14897">
    <property type="entry name" value="EpsG"/>
    <property type="match status" value="1"/>
</dbReference>
<feature type="transmembrane region" description="Helical" evidence="1">
    <location>
        <begin position="319"/>
        <end position="338"/>
    </location>
</feature>